<dbReference type="InterPro" id="IPR023996">
    <property type="entry name" value="TonB-dep_OMP_SusC/RagA"/>
</dbReference>
<dbReference type="Pfam" id="PF07660">
    <property type="entry name" value="STN"/>
    <property type="match status" value="1"/>
</dbReference>
<evidence type="ECO:0000259" key="12">
    <source>
        <dbReference type="Pfam" id="PF00593"/>
    </source>
</evidence>
<dbReference type="InterPro" id="IPR011662">
    <property type="entry name" value="Secretin/TonB_short_N"/>
</dbReference>
<evidence type="ECO:0000256" key="8">
    <source>
        <dbReference type="ARBA" id="ARBA00023136"/>
    </source>
</evidence>
<dbReference type="OrthoDB" id="9768177at2"/>
<dbReference type="PROSITE" id="PS52016">
    <property type="entry name" value="TONB_DEPENDENT_REC_3"/>
    <property type="match status" value="1"/>
</dbReference>
<reference evidence="15" key="1">
    <citation type="submission" date="2019-08" db="EMBL/GenBank/DDBJ databases">
        <title>Comparative genome analysis confer to the adaptation heavy metal polluted environment.</title>
        <authorList>
            <person name="Li Y."/>
        </authorList>
    </citation>
    <scope>NUCLEOTIDE SEQUENCE [LARGE SCALE GENOMIC DNA]</scope>
    <source>
        <strain evidence="15">P1</strain>
    </source>
</reference>
<evidence type="ECO:0000256" key="3">
    <source>
        <dbReference type="ARBA" id="ARBA00022452"/>
    </source>
</evidence>
<dbReference type="InterPro" id="IPR012910">
    <property type="entry name" value="Plug_dom"/>
</dbReference>
<dbReference type="Gene3D" id="3.55.50.30">
    <property type="match status" value="1"/>
</dbReference>
<proteinExistence type="inferred from homology"/>
<keyword evidence="15" id="KW-0675">Receptor</keyword>
<dbReference type="InterPro" id="IPR036942">
    <property type="entry name" value="Beta-barrel_TonB_sf"/>
</dbReference>
<evidence type="ECO:0000313" key="15">
    <source>
        <dbReference type="EMBL" id="QEM12220.1"/>
    </source>
</evidence>
<dbReference type="Proteomes" id="UP000251402">
    <property type="component" value="Chromosome"/>
</dbReference>
<evidence type="ECO:0000256" key="6">
    <source>
        <dbReference type="ARBA" id="ARBA00023004"/>
    </source>
</evidence>
<evidence type="ECO:0000256" key="4">
    <source>
        <dbReference type="ARBA" id="ARBA00022496"/>
    </source>
</evidence>
<dbReference type="EMBL" id="CP043450">
    <property type="protein sequence ID" value="QEM12220.1"/>
    <property type="molecule type" value="Genomic_DNA"/>
</dbReference>
<dbReference type="InterPro" id="IPR023997">
    <property type="entry name" value="TonB-dep_OMP_SusC/RagA_CS"/>
</dbReference>
<dbReference type="Gene3D" id="2.40.170.20">
    <property type="entry name" value="TonB-dependent receptor, beta-barrel domain"/>
    <property type="match status" value="1"/>
</dbReference>
<protein>
    <submittedName>
        <fullName evidence="15">TonB-dependent receptor</fullName>
    </submittedName>
</protein>
<sequence length="1143" mass="126594">MKYKPILLKIMRITLVQLTIILTLFGSAFAKTSRAQAALETRVSISESNKSLKSVLRTLESKSHVSFTFVSELINANQKVNLSVSDLKLSEVLDLLLSPINLSYEASGNVIVISNKDIQQNVMTIIRPEIDLSRAPVKGNVVDEKGLPLPGVSVKIKGTQTGTVTDVNGDFSLNVAPGTVLIVSYIGFETQEVTAGAEPVKVKLVSSSSSLNEVVVVGATFKKSDLTGAVASIESKTLEERPVTNVGEALQGRVSGVFVSGGSKPSDDASIRIRGINTINSGSSPIYVVDGLVMENNLGGFKSINLNDVSSVQVLKDASATALYGSRGANGVVIITTKKGKRKAGDGTVTYEGWAGFTNIMRMPSTMNANQLFDLRTDAYANGYLKDNPTANRQDYINNTLLKTNIAFSQQEFDTHNSGQSFNWLDQVKQTGYQQNHSVAFSGGSERGTFYLSMGYAGTKGIIDETKQNKYTGRFNAEYDVKRWLKVGTNTGFTRTDDNIPTDDVYNKALNGNPLLNYNPYKDPATRYNSDYLTVYYRSHGEQNNNDFNPFNSLDITRQQNRNRLVTSNYLNINPIKGLDIRSTFAVDYAQQTFFTFTPNNIQEAIRNYNGDARAKHERWSDLYWQWDNTATYNTTFAGKHHFTGLLGTSTSKRSSNYTLAQGDRFASNDLSYYDLGGAAAVEKSVLGSDFYAYSLFSVIARANYDYDNRYYLTATARRDGSSRFAADKRWGTFPSVSAAWAVTNESFFKGQKVFDLLKLRVGYGVVGNQDIGNYAYQTLYGSRIDNGSALIVNDGRRGNPNITWEKQKQANVGLDMAFFKSRLNVTADAFYINNDNLLLNRSLATTTGYTQEWENIGRINNKGIELSINGQIVQSKDWNWNLGGNISFTRNKVEKLYGGATEIYNLYENVIQREGNIFLGQSLHTIYTYVSGGIAQESNRAEWQGLNYNGKTVGLGDLFAKDVSGPNGVKDGVVDQYDRQVVGKSDPKFFGGFSTDFSYKNFALNAVFVYSVGAKKVSSYYEGLINSYGESMASTDLLNRWTPQNTNTNIPKVIANTSYNRYNPSDLDYSIQNASYLRLSTLTLSYNFSDKLLSQWKVNRLRVYATGSNLFLVTKYKGIDPETGDYGYPPVRSFVLGVNFGF</sequence>
<dbReference type="Gene3D" id="2.170.130.10">
    <property type="entry name" value="TonB-dependent receptor, plug domain"/>
    <property type="match status" value="1"/>
</dbReference>
<comment type="subcellular location">
    <subcellularLocation>
        <location evidence="1 10">Cell outer membrane</location>
        <topology evidence="1 10">Multi-pass membrane protein</topology>
    </subcellularLocation>
</comment>
<dbReference type="InterPro" id="IPR000531">
    <property type="entry name" value="Beta-barrel_TonB"/>
</dbReference>
<feature type="domain" description="TonB-dependent receptor-like beta-barrel" evidence="12">
    <location>
        <begin position="517"/>
        <end position="965"/>
    </location>
</feature>
<comment type="similarity">
    <text evidence="10 11">Belongs to the TonB-dependent receptor family.</text>
</comment>
<evidence type="ECO:0000259" key="13">
    <source>
        <dbReference type="Pfam" id="PF07660"/>
    </source>
</evidence>
<accession>A0A5C1I4H0</accession>
<dbReference type="InterPro" id="IPR037066">
    <property type="entry name" value="Plug_dom_sf"/>
</dbReference>
<dbReference type="FunFam" id="2.60.40.1120:FF:000003">
    <property type="entry name" value="Outer membrane protein Omp121"/>
    <property type="match status" value="1"/>
</dbReference>
<keyword evidence="4" id="KW-0410">Iron transport</keyword>
<keyword evidence="4" id="KW-0406">Ion transport</keyword>
<keyword evidence="5 10" id="KW-0812">Transmembrane</keyword>
<keyword evidence="6" id="KW-0408">Iron</keyword>
<dbReference type="Gene3D" id="2.60.40.1120">
    <property type="entry name" value="Carboxypeptidase-like, regulatory domain"/>
    <property type="match status" value="1"/>
</dbReference>
<dbReference type="KEGG" id="mrub:DEO27_020075"/>
<dbReference type="SUPFAM" id="SSF56935">
    <property type="entry name" value="Porins"/>
    <property type="match status" value="1"/>
</dbReference>
<evidence type="ECO:0000256" key="10">
    <source>
        <dbReference type="PROSITE-ProRule" id="PRU01360"/>
    </source>
</evidence>
<dbReference type="InterPro" id="IPR039426">
    <property type="entry name" value="TonB-dep_rcpt-like"/>
</dbReference>
<name>A0A5C1I4H0_9SPHI</name>
<dbReference type="SUPFAM" id="SSF49464">
    <property type="entry name" value="Carboxypeptidase regulatory domain-like"/>
    <property type="match status" value="1"/>
</dbReference>
<keyword evidence="2 10" id="KW-0813">Transport</keyword>
<evidence type="ECO:0000256" key="5">
    <source>
        <dbReference type="ARBA" id="ARBA00022692"/>
    </source>
</evidence>
<keyword evidence="8 10" id="KW-0472">Membrane</keyword>
<feature type="domain" description="TonB-dependent receptor plug" evidence="14">
    <location>
        <begin position="223"/>
        <end position="332"/>
    </location>
</feature>
<dbReference type="NCBIfam" id="TIGR04056">
    <property type="entry name" value="OMP_RagA_SusC"/>
    <property type="match status" value="1"/>
</dbReference>
<dbReference type="Pfam" id="PF07715">
    <property type="entry name" value="Plug"/>
    <property type="match status" value="1"/>
</dbReference>
<evidence type="ECO:0000256" key="7">
    <source>
        <dbReference type="ARBA" id="ARBA00023077"/>
    </source>
</evidence>
<keyword evidence="16" id="KW-1185">Reference proteome</keyword>
<keyword evidence="3 10" id="KW-1134">Transmembrane beta strand</keyword>
<dbReference type="Pfam" id="PF13715">
    <property type="entry name" value="CarbopepD_reg_2"/>
    <property type="match status" value="1"/>
</dbReference>
<evidence type="ECO:0000256" key="2">
    <source>
        <dbReference type="ARBA" id="ARBA00022448"/>
    </source>
</evidence>
<dbReference type="GO" id="GO:0006826">
    <property type="term" value="P:iron ion transport"/>
    <property type="evidence" value="ECO:0007669"/>
    <property type="project" value="UniProtKB-KW"/>
</dbReference>
<dbReference type="InterPro" id="IPR008969">
    <property type="entry name" value="CarboxyPept-like_regulatory"/>
</dbReference>
<organism evidence="15 16">
    <name type="scientific">Mucilaginibacter rubeus</name>
    <dbReference type="NCBI Taxonomy" id="2027860"/>
    <lineage>
        <taxon>Bacteria</taxon>
        <taxon>Pseudomonadati</taxon>
        <taxon>Bacteroidota</taxon>
        <taxon>Sphingobacteriia</taxon>
        <taxon>Sphingobacteriales</taxon>
        <taxon>Sphingobacteriaceae</taxon>
        <taxon>Mucilaginibacter</taxon>
    </lineage>
</organism>
<dbReference type="Pfam" id="PF00593">
    <property type="entry name" value="TonB_dep_Rec_b-barrel"/>
    <property type="match status" value="1"/>
</dbReference>
<evidence type="ECO:0000256" key="11">
    <source>
        <dbReference type="RuleBase" id="RU003357"/>
    </source>
</evidence>
<feature type="domain" description="Secretin/TonB short N-terminal" evidence="13">
    <location>
        <begin position="70"/>
        <end position="115"/>
    </location>
</feature>
<evidence type="ECO:0000313" key="16">
    <source>
        <dbReference type="Proteomes" id="UP000251402"/>
    </source>
</evidence>
<keyword evidence="7 11" id="KW-0798">TonB box</keyword>
<evidence type="ECO:0000256" key="1">
    <source>
        <dbReference type="ARBA" id="ARBA00004571"/>
    </source>
</evidence>
<evidence type="ECO:0000259" key="14">
    <source>
        <dbReference type="Pfam" id="PF07715"/>
    </source>
</evidence>
<dbReference type="GO" id="GO:0009279">
    <property type="term" value="C:cell outer membrane"/>
    <property type="evidence" value="ECO:0007669"/>
    <property type="project" value="UniProtKB-SubCell"/>
</dbReference>
<dbReference type="NCBIfam" id="TIGR04057">
    <property type="entry name" value="SusC_RagA_signa"/>
    <property type="match status" value="1"/>
</dbReference>
<evidence type="ECO:0000256" key="9">
    <source>
        <dbReference type="ARBA" id="ARBA00023237"/>
    </source>
</evidence>
<dbReference type="AlphaFoldDB" id="A0A5C1I4H0"/>
<keyword evidence="9 10" id="KW-0998">Cell outer membrane</keyword>
<gene>
    <name evidence="15" type="ORF">DEO27_020075</name>
</gene>